<keyword evidence="3 6" id="KW-1133">Transmembrane helix</keyword>
<evidence type="ECO:0000313" key="9">
    <source>
        <dbReference type="Proteomes" id="UP000764045"/>
    </source>
</evidence>
<keyword evidence="4 6" id="KW-0472">Membrane</keyword>
<evidence type="ECO:0000313" key="8">
    <source>
        <dbReference type="EMBL" id="MBM6660737.1"/>
    </source>
</evidence>
<evidence type="ECO:0000259" key="7">
    <source>
        <dbReference type="Pfam" id="PF04357"/>
    </source>
</evidence>
<proteinExistence type="predicted"/>
<name>A0A938WKV3_9BACT</name>
<dbReference type="InterPro" id="IPR007452">
    <property type="entry name" value="TamB_C"/>
</dbReference>
<comment type="subcellular location">
    <subcellularLocation>
        <location evidence="1">Membrane</location>
        <topology evidence="1">Single-pass membrane protein</topology>
    </subcellularLocation>
</comment>
<dbReference type="GO" id="GO:0005886">
    <property type="term" value="C:plasma membrane"/>
    <property type="evidence" value="ECO:0007669"/>
    <property type="project" value="InterPro"/>
</dbReference>
<evidence type="ECO:0000256" key="3">
    <source>
        <dbReference type="ARBA" id="ARBA00022989"/>
    </source>
</evidence>
<evidence type="ECO:0000256" key="5">
    <source>
        <dbReference type="SAM" id="MobiDB-lite"/>
    </source>
</evidence>
<comment type="caution">
    <text evidence="8">The sequence shown here is derived from an EMBL/GenBank/DDBJ whole genome shotgun (WGS) entry which is preliminary data.</text>
</comment>
<evidence type="ECO:0000256" key="6">
    <source>
        <dbReference type="SAM" id="Phobius"/>
    </source>
</evidence>
<sequence>MKAFKHIVRFVVWALIGLYFSTIVLLQLSGVQSFLGSQVAQAISDKLGTRVSVGRVDLGLFNRIIIDDVLILDQRGKEMLKAARLTAKVDIAPLAEGRISISSAQAFGTHLKLYKASAGAKPNYQFALDSLASKDTTRHSSLDLRVNSFIMRHSSVAYDRYDIAPTPGKFNANHLRVTDISAHIILKALNEDSLNVNVKRIALKEQSGLKVNRLSLKLAAGKSRCLLSDVHVELPRTNFGMDSLTATYRTVDGKPQMATLQYAGSIVESQVTPADFACFVPQLKKLDESISLSTNFHGTSTNLRVPHILLKSTGGSIVLNANGWIRNWEARPLWNAAIKELEVSQEVVATMMGIAGIKDSSIIKPAARLGDISFRGVAAATRNNELTTTCQMQTAAGHADMFFAMSRDRNVKGSIATDGFDLKQATGNEKLGDVSAHVDLRGSIKDKAAPSLSIKGTIDKLDYNGYEYSKISVDGTSVGKKLSGLLSIDDDNANLAVEGYLDKTAGQTDIKISATINRLCPKALNMTDKWGESSFMAGVNADFKASGLNDAKGNIVVNGLKMVSPTDTFAMQRASVTSGFNADTHYLALDSDFGRANLTGKFEYSTLAQSFTNFIGEKLPTLPGLPKTKHTAANDFLIRAEVWSTVWMEKLLGIPLHINKPINLHAKVDDEKRDISLDCNVGSFSYNDTGYSDGAIVIKSQNDTLVCNVGVTRLSGKGGKMAMQLEGRAINNNLATSFTWNDTATDKFSGRFNAVSQFYRAQDGKQIAAINVQPSHININDVVWNVLPSSITYSKNNIEVAGFAIKHGGQHIIINGKATPNAQDSLAVDLSGIDIGYVLDLVNFHAVEFSGQASGRAYVMGLFGNPAAKGTIAVDNFKFEEGRMGVLNAMVDWNNQEKQIDINAIANDGPDAMTYINGYVSPSRNYIDLGISAAGTHIDFVESFTESFLGNVSGQAQGSVRVIGPLKQINLVGKLAVNGEATVIPTNCKYYLRNDTIAFEPNEIRFLDAPIFDIHNQKGIVSGALHHKYLKDLSYDLGVKADNLLAYDFREFGDNTFCGTVFASGDVGIHGRKGEVNIDINITPKENSTFSYNVSNPDAVADQGFIKWNDSGKAEGNNGQDNEAQPAEEEDTPTDTHLNFLLNCTPDVTIKLLMDSRTNDYITLNGSGTLRASYYNKGSFNMFGTYTVLHGTYGITIQDIIKKNFVFNEGSSITFRGNPYHADLNLQAEHTVNGVSLSDLNVGNSFTNNTIRVNCQMNIGGQPQRPVITFDLDMPTVSSDEKQMIKSIINSEEEMNQQVIYLLGIGRFYPQRENNAAEQNEGQQSQTTLAMQSLLSGTISTQINNVLNSVIKSNNWNFGANISTGDEGWNNAEYEGLLSGRLLDNRLLINGQFGYRDNSNTANTSFIGDFDIRYLLKPNGNLSIKVYNQTNDRYFTKSSLNTQGIGIIMKKDFDGFKDLFNIKKKKKQTDKTK</sequence>
<feature type="transmembrane region" description="Helical" evidence="6">
    <location>
        <begin position="7"/>
        <end position="28"/>
    </location>
</feature>
<evidence type="ECO:0000256" key="1">
    <source>
        <dbReference type="ARBA" id="ARBA00004167"/>
    </source>
</evidence>
<feature type="domain" description="Translocation and assembly module TamB C-terminal" evidence="7">
    <location>
        <begin position="1016"/>
        <end position="1453"/>
    </location>
</feature>
<dbReference type="Proteomes" id="UP000764045">
    <property type="component" value="Unassembled WGS sequence"/>
</dbReference>
<feature type="region of interest" description="Disordered" evidence="5">
    <location>
        <begin position="1111"/>
        <end position="1134"/>
    </location>
</feature>
<evidence type="ECO:0000256" key="2">
    <source>
        <dbReference type="ARBA" id="ARBA00022692"/>
    </source>
</evidence>
<evidence type="ECO:0000256" key="4">
    <source>
        <dbReference type="ARBA" id="ARBA00023136"/>
    </source>
</evidence>
<accession>A0A938WKV3</accession>
<keyword evidence="9" id="KW-1185">Reference proteome</keyword>
<gene>
    <name evidence="8" type="ORF">H6B30_03040</name>
</gene>
<organism evidence="8 9">
    <name type="scientific">Marseilla massiliensis</name>
    <dbReference type="NCBI Taxonomy" id="1841864"/>
    <lineage>
        <taxon>Bacteria</taxon>
        <taxon>Pseudomonadati</taxon>
        <taxon>Bacteroidota</taxon>
        <taxon>Bacteroidia</taxon>
        <taxon>Bacteroidales</taxon>
        <taxon>Prevotellaceae</taxon>
        <taxon>Marseilla</taxon>
    </lineage>
</organism>
<protein>
    <submittedName>
        <fullName evidence="8">Translocation/assembly module TamB</fullName>
    </submittedName>
</protein>
<dbReference type="EMBL" id="JACJJL010000003">
    <property type="protein sequence ID" value="MBM6660737.1"/>
    <property type="molecule type" value="Genomic_DNA"/>
</dbReference>
<dbReference type="RefSeq" id="WP_205107775.1">
    <property type="nucleotide sequence ID" value="NZ_JACJJL010000003.1"/>
</dbReference>
<keyword evidence="2 6" id="KW-0812">Transmembrane</keyword>
<dbReference type="Pfam" id="PF04357">
    <property type="entry name" value="TamB"/>
    <property type="match status" value="1"/>
</dbReference>
<dbReference type="GO" id="GO:0009306">
    <property type="term" value="P:protein secretion"/>
    <property type="evidence" value="ECO:0007669"/>
    <property type="project" value="InterPro"/>
</dbReference>
<reference evidence="8 9" key="1">
    <citation type="journal article" date="2021" name="Sci. Rep.">
        <title>The distribution of antibiotic resistance genes in chicken gut microbiota commensals.</title>
        <authorList>
            <person name="Juricova H."/>
            <person name="Matiasovicova J."/>
            <person name="Kubasova T."/>
            <person name="Cejkova D."/>
            <person name="Rychlik I."/>
        </authorList>
    </citation>
    <scope>NUCLEOTIDE SEQUENCE [LARGE SCALE GENOMIC DNA]</scope>
    <source>
        <strain evidence="8 9">An819</strain>
    </source>
</reference>